<evidence type="ECO:0000256" key="2">
    <source>
        <dbReference type="SAM" id="Phobius"/>
    </source>
</evidence>
<feature type="compositionally biased region" description="Polar residues" evidence="1">
    <location>
        <begin position="353"/>
        <end position="365"/>
    </location>
</feature>
<keyword evidence="2" id="KW-0812">Transmembrane</keyword>
<feature type="compositionally biased region" description="Gly residues" evidence="1">
    <location>
        <begin position="286"/>
        <end position="302"/>
    </location>
</feature>
<reference evidence="3" key="1">
    <citation type="submission" date="2015-01" db="EMBL/GenBank/DDBJ databases">
        <authorList>
            <person name="Durling Mikael"/>
        </authorList>
    </citation>
    <scope>NUCLEOTIDE SEQUENCE</scope>
</reference>
<feature type="region of interest" description="Disordered" evidence="1">
    <location>
        <begin position="340"/>
        <end position="372"/>
    </location>
</feature>
<feature type="region of interest" description="Disordered" evidence="1">
    <location>
        <begin position="268"/>
        <end position="307"/>
    </location>
</feature>
<feature type="compositionally biased region" description="Polar residues" evidence="1">
    <location>
        <begin position="268"/>
        <end position="285"/>
    </location>
</feature>
<feature type="transmembrane region" description="Helical" evidence="2">
    <location>
        <begin position="20"/>
        <end position="37"/>
    </location>
</feature>
<name>A0A0B7JM95_BIOOC</name>
<accession>A0A0B7JM95</accession>
<feature type="transmembrane region" description="Helical" evidence="2">
    <location>
        <begin position="202"/>
        <end position="225"/>
    </location>
</feature>
<keyword evidence="2" id="KW-1133">Transmembrane helix</keyword>
<feature type="transmembrane region" description="Helical" evidence="2">
    <location>
        <begin position="91"/>
        <end position="110"/>
    </location>
</feature>
<dbReference type="PANTHER" id="PTHR35179">
    <property type="entry name" value="PROTEIN CBG02620"/>
    <property type="match status" value="1"/>
</dbReference>
<evidence type="ECO:0000256" key="1">
    <source>
        <dbReference type="SAM" id="MobiDB-lite"/>
    </source>
</evidence>
<feature type="transmembrane region" description="Helical" evidence="2">
    <location>
        <begin position="170"/>
        <end position="190"/>
    </location>
</feature>
<organism evidence="3">
    <name type="scientific">Bionectria ochroleuca</name>
    <name type="common">Gliocladium roseum</name>
    <dbReference type="NCBI Taxonomy" id="29856"/>
    <lineage>
        <taxon>Eukaryota</taxon>
        <taxon>Fungi</taxon>
        <taxon>Dikarya</taxon>
        <taxon>Ascomycota</taxon>
        <taxon>Pezizomycotina</taxon>
        <taxon>Sordariomycetes</taxon>
        <taxon>Hypocreomycetidae</taxon>
        <taxon>Hypocreales</taxon>
        <taxon>Bionectriaceae</taxon>
        <taxon>Clonostachys</taxon>
    </lineage>
</organism>
<feature type="transmembrane region" description="Helical" evidence="2">
    <location>
        <begin position="58"/>
        <end position="85"/>
    </location>
</feature>
<evidence type="ECO:0000313" key="3">
    <source>
        <dbReference type="EMBL" id="CEO46009.1"/>
    </source>
</evidence>
<dbReference type="PANTHER" id="PTHR35179:SF1">
    <property type="entry name" value="INTEGRAL MEMBRANE PROTEIN"/>
    <property type="match status" value="1"/>
</dbReference>
<keyword evidence="2" id="KW-0472">Membrane</keyword>
<protein>
    <submittedName>
        <fullName evidence="3">Uncharacterized protein</fullName>
    </submittedName>
</protein>
<gene>
    <name evidence="3" type="ORF">BN869_000002064_1</name>
</gene>
<sequence>MAGFLVPDHYVVVEPPLTDLLVASIIWGFTLAVGIFSGHKAIKQTWAQWKRSGRAKPYIFMVWSEWIASTIIGCLAWLFLCGYIAPSFWIYFTFLCLWVIQIQCICGIIINRISLLMVDRRNATKIRWGTAIVLGLINISVFVIWIPAQLQISQKWIDINHIWDRIEKGLFLLIDAALHVYFIYLIRVKLVSNGLEKYIPLLRFNIAMVFVSMSLDIILIGTMSIGNGFIYVQFHPLIYMLKLHIEMNISSLIVRVVMATGDKSSYRNEYNQGTELQSQSKSKGGNTNGAGAGVSNRTGGGMESLFSSTGRNEVHIDADGQATGKKNAPRGITRVIQTQVTVASRHDQDDASSESSMRQLKGSTQHYHDTLS</sequence>
<dbReference type="AlphaFoldDB" id="A0A0B7JM95"/>
<dbReference type="EMBL" id="CDPU01000003">
    <property type="protein sequence ID" value="CEO46009.1"/>
    <property type="molecule type" value="Genomic_DNA"/>
</dbReference>
<feature type="transmembrane region" description="Helical" evidence="2">
    <location>
        <begin position="131"/>
        <end position="150"/>
    </location>
</feature>
<proteinExistence type="predicted"/>